<gene>
    <name evidence="2" type="ORF">ACFQ1S_06135</name>
</gene>
<proteinExistence type="predicted"/>
<reference evidence="3" key="1">
    <citation type="journal article" date="2019" name="Int. J. Syst. Evol. Microbiol.">
        <title>The Global Catalogue of Microorganisms (GCM) 10K type strain sequencing project: providing services to taxonomists for standard genome sequencing and annotation.</title>
        <authorList>
            <consortium name="The Broad Institute Genomics Platform"/>
            <consortium name="The Broad Institute Genome Sequencing Center for Infectious Disease"/>
            <person name="Wu L."/>
            <person name="Ma J."/>
        </authorList>
    </citation>
    <scope>NUCLEOTIDE SEQUENCE [LARGE SCALE GENOMIC DNA]</scope>
    <source>
        <strain evidence="3">JCM 31486</strain>
    </source>
</reference>
<sequence>MACTCGSRTSTSRRKRPALSPEERAQRLAVAREQLQAGVDAVMTAEGWEQLLRSRAWLRRYSLNNLLMILQQCPHATDVRPMSEWKELGYGYMRKGTHKIKIWKPVFRKTEDGTPPPDQDPVPDSVRLTGFMLVPVVDVSQLQDAPVPAAPLRPVELTGDAPTGLWDGVAA</sequence>
<dbReference type="EMBL" id="JBHTIS010000231">
    <property type="protein sequence ID" value="MFD1045197.1"/>
    <property type="molecule type" value="Genomic_DNA"/>
</dbReference>
<feature type="compositionally biased region" description="Polar residues" evidence="1">
    <location>
        <begin position="1"/>
        <end position="10"/>
    </location>
</feature>
<evidence type="ECO:0000313" key="2">
    <source>
        <dbReference type="EMBL" id="MFD1045197.1"/>
    </source>
</evidence>
<evidence type="ECO:0000256" key="1">
    <source>
        <dbReference type="SAM" id="MobiDB-lite"/>
    </source>
</evidence>
<organism evidence="2 3">
    <name type="scientific">Kibdelosporangium lantanae</name>
    <dbReference type="NCBI Taxonomy" id="1497396"/>
    <lineage>
        <taxon>Bacteria</taxon>
        <taxon>Bacillati</taxon>
        <taxon>Actinomycetota</taxon>
        <taxon>Actinomycetes</taxon>
        <taxon>Pseudonocardiales</taxon>
        <taxon>Pseudonocardiaceae</taxon>
        <taxon>Kibdelosporangium</taxon>
    </lineage>
</organism>
<feature type="non-terminal residue" evidence="2">
    <location>
        <position position="171"/>
    </location>
</feature>
<keyword evidence="3" id="KW-1185">Reference proteome</keyword>
<dbReference type="Proteomes" id="UP001597045">
    <property type="component" value="Unassembled WGS sequence"/>
</dbReference>
<accession>A0ABW3M3J8</accession>
<evidence type="ECO:0000313" key="3">
    <source>
        <dbReference type="Proteomes" id="UP001597045"/>
    </source>
</evidence>
<evidence type="ECO:0008006" key="4">
    <source>
        <dbReference type="Google" id="ProtNLM"/>
    </source>
</evidence>
<protein>
    <recommendedName>
        <fullName evidence="4">DUF1738 domain-containing protein</fullName>
    </recommendedName>
</protein>
<comment type="caution">
    <text evidence="2">The sequence shown here is derived from an EMBL/GenBank/DDBJ whole genome shotgun (WGS) entry which is preliminary data.</text>
</comment>
<feature type="region of interest" description="Disordered" evidence="1">
    <location>
        <begin position="1"/>
        <end position="22"/>
    </location>
</feature>
<name>A0ABW3M3J8_9PSEU</name>